<dbReference type="Gene3D" id="2.40.30.10">
    <property type="entry name" value="Translation factors"/>
    <property type="match status" value="1"/>
</dbReference>
<dbReference type="CDD" id="cd16262">
    <property type="entry name" value="EFG_III"/>
    <property type="match status" value="1"/>
</dbReference>
<dbReference type="InterPro" id="IPR004540">
    <property type="entry name" value="Transl_elong_EFG/EF2"/>
</dbReference>
<dbReference type="PRINTS" id="PR00315">
    <property type="entry name" value="ELONGATNFCT"/>
</dbReference>
<keyword evidence="2 7" id="KW-0547">Nucleotide-binding</keyword>
<keyword evidence="5 7" id="KW-0342">GTP-binding</keyword>
<dbReference type="SUPFAM" id="SSF52540">
    <property type="entry name" value="P-loop containing nucleoside triphosphate hydrolases"/>
    <property type="match status" value="1"/>
</dbReference>
<dbReference type="InterPro" id="IPR005517">
    <property type="entry name" value="Transl_elong_EFG/EF2_IV"/>
</dbReference>
<dbReference type="NCBIfam" id="TIGR00484">
    <property type="entry name" value="EF-G"/>
    <property type="match status" value="1"/>
</dbReference>
<comment type="subcellular location">
    <subcellularLocation>
        <location evidence="7">Cytoplasm</location>
    </subcellularLocation>
</comment>
<dbReference type="PROSITE" id="PS51722">
    <property type="entry name" value="G_TR_2"/>
    <property type="match status" value="1"/>
</dbReference>
<feature type="binding site" evidence="7">
    <location>
        <begin position="23"/>
        <end position="30"/>
    </location>
    <ligand>
        <name>GTP</name>
        <dbReference type="ChEBI" id="CHEBI:37565"/>
    </ligand>
</feature>
<sequence>MKTTNTTATATQRERIRNIGIAAHIDAGKTTLTERILLAAGAIHHAGDVHEGNTTTDFDPLERAKGITISAAAIPCAWTPREETGISKLFAGQRHALNVIDTPGHVDFTAEVERSMRVLDGAIAVFSGVDGVQPQSETVWRQADRYGVPRLAFVNKMDRTGADFMRVVQQLRTQLGANAWPVLAPLGAEDNLRGQVDVISQRRYIFSRESQQSCTVEEGPSDDDGPAAELRSELVNRIAELDDVVAELWLNDQPVPDEVLRAAVRRQTLAGKFVPVIGGSAYRYVGIEPLLDAVVDFLPSPLDRGTTEAHNDEGESISVDNGVDAPLAALAFKLVHDSQAGRLVYVRVYRGVLERGMTVANPRTGQRERIGRMVRVVADRREELSRAEAGDICAVVGLRGFLTGDTLSDLDAVVSLEPPQFPQPVVSFAVEPRTSADRERMSVALQRLAEEDPTFRTYTDAETGQTIMAGMGELHLEVLLTKLARDHRVALNSGAPQVAWRETIERSAEADHLLKKQNGGSGSYARVSLRVDPLPAGSGNRVENRVQGGAIPSQFMRSVHAGIESALTAGVLRDSPVVDVLVTILDGHAHAKDSNDLAFRQAAIEATREALRAARPVLLEPLMAVECTVPESHQGDILGDLSRRRGQVLGLGMPAQNGTTIVRAEVPLAELFGYADAIRSLSKGRASYTMKPARYERAPMAA</sequence>
<feature type="binding site" evidence="7">
    <location>
        <begin position="155"/>
        <end position="158"/>
    </location>
    <ligand>
        <name>GTP</name>
        <dbReference type="ChEBI" id="CHEBI:37565"/>
    </ligand>
</feature>
<dbReference type="InterPro" id="IPR000640">
    <property type="entry name" value="EFG_V-like"/>
</dbReference>
<dbReference type="NCBIfam" id="NF009381">
    <property type="entry name" value="PRK12740.1-5"/>
    <property type="match status" value="1"/>
</dbReference>
<dbReference type="CDD" id="cd01886">
    <property type="entry name" value="EF-G"/>
    <property type="match status" value="1"/>
</dbReference>
<dbReference type="Proteomes" id="UP000253426">
    <property type="component" value="Unassembled WGS sequence"/>
</dbReference>
<accession>A0A366HIA3</accession>
<keyword evidence="11" id="KW-1185">Reference proteome</keyword>
<dbReference type="HAMAP" id="MF_00054_B">
    <property type="entry name" value="EF_G_EF_2_B"/>
    <property type="match status" value="1"/>
</dbReference>
<dbReference type="AlphaFoldDB" id="A0A366HIA3"/>
<dbReference type="EMBL" id="QNRR01000006">
    <property type="protein sequence ID" value="RBP42392.1"/>
    <property type="molecule type" value="Genomic_DNA"/>
</dbReference>
<dbReference type="FunFam" id="3.30.70.240:FF:000001">
    <property type="entry name" value="Elongation factor G"/>
    <property type="match status" value="1"/>
</dbReference>
<dbReference type="PANTHER" id="PTHR43261:SF1">
    <property type="entry name" value="RIBOSOME-RELEASING FACTOR 2, MITOCHONDRIAL"/>
    <property type="match status" value="1"/>
</dbReference>
<dbReference type="InterPro" id="IPR035647">
    <property type="entry name" value="EFG_III/V"/>
</dbReference>
<feature type="binding site" evidence="7">
    <location>
        <begin position="101"/>
        <end position="105"/>
    </location>
    <ligand>
        <name>GTP</name>
        <dbReference type="ChEBI" id="CHEBI:37565"/>
    </ligand>
</feature>
<dbReference type="SUPFAM" id="SSF54980">
    <property type="entry name" value="EF-G C-terminal domain-like"/>
    <property type="match status" value="2"/>
</dbReference>
<dbReference type="GO" id="GO:0032790">
    <property type="term" value="P:ribosome disassembly"/>
    <property type="evidence" value="ECO:0007669"/>
    <property type="project" value="TreeGrafter"/>
</dbReference>
<dbReference type="Gene3D" id="3.40.50.300">
    <property type="entry name" value="P-loop containing nucleotide triphosphate hydrolases"/>
    <property type="match status" value="1"/>
</dbReference>
<dbReference type="SUPFAM" id="SSF50447">
    <property type="entry name" value="Translation proteins"/>
    <property type="match status" value="1"/>
</dbReference>
<dbReference type="FunFam" id="3.40.50.300:FF:000029">
    <property type="entry name" value="Elongation factor G"/>
    <property type="match status" value="1"/>
</dbReference>
<dbReference type="InterPro" id="IPR053905">
    <property type="entry name" value="EF-G-like_DII"/>
</dbReference>
<dbReference type="FunFam" id="3.30.70.870:FF:000001">
    <property type="entry name" value="Elongation factor G"/>
    <property type="match status" value="1"/>
</dbReference>
<dbReference type="GO" id="GO:0003924">
    <property type="term" value="F:GTPase activity"/>
    <property type="evidence" value="ECO:0007669"/>
    <property type="project" value="InterPro"/>
</dbReference>
<comment type="caution">
    <text evidence="10">The sequence shown here is derived from an EMBL/GenBank/DDBJ whole genome shotgun (WGS) entry which is preliminary data.</text>
</comment>
<dbReference type="InterPro" id="IPR031157">
    <property type="entry name" value="G_TR_CS"/>
</dbReference>
<organism evidence="10 11">
    <name type="scientific">Roseimicrobium gellanilyticum</name>
    <dbReference type="NCBI Taxonomy" id="748857"/>
    <lineage>
        <taxon>Bacteria</taxon>
        <taxon>Pseudomonadati</taxon>
        <taxon>Verrucomicrobiota</taxon>
        <taxon>Verrucomicrobiia</taxon>
        <taxon>Verrucomicrobiales</taxon>
        <taxon>Verrucomicrobiaceae</taxon>
        <taxon>Roseimicrobium</taxon>
    </lineage>
</organism>
<evidence type="ECO:0000256" key="2">
    <source>
        <dbReference type="ARBA" id="ARBA00022741"/>
    </source>
</evidence>
<dbReference type="OrthoDB" id="175077at2"/>
<evidence type="ECO:0000313" key="11">
    <source>
        <dbReference type="Proteomes" id="UP000253426"/>
    </source>
</evidence>
<dbReference type="RefSeq" id="WP_113959528.1">
    <property type="nucleotide sequence ID" value="NZ_QNRR01000006.1"/>
</dbReference>
<reference evidence="10 11" key="1">
    <citation type="submission" date="2018-06" db="EMBL/GenBank/DDBJ databases">
        <title>Genomic Encyclopedia of Type Strains, Phase IV (KMG-IV): sequencing the most valuable type-strain genomes for metagenomic binning, comparative biology and taxonomic classification.</title>
        <authorList>
            <person name="Goeker M."/>
        </authorList>
    </citation>
    <scope>NUCLEOTIDE SEQUENCE [LARGE SCALE GENOMIC DNA]</scope>
    <source>
        <strain evidence="10 11">DSM 25532</strain>
    </source>
</reference>
<dbReference type="GO" id="GO:0003746">
    <property type="term" value="F:translation elongation factor activity"/>
    <property type="evidence" value="ECO:0007669"/>
    <property type="project" value="UniProtKB-UniRule"/>
</dbReference>
<keyword evidence="3 7" id="KW-0251">Elongation factor</keyword>
<dbReference type="Pfam" id="PF00679">
    <property type="entry name" value="EFG_C"/>
    <property type="match status" value="1"/>
</dbReference>
<dbReference type="InterPro" id="IPR027417">
    <property type="entry name" value="P-loop_NTPase"/>
</dbReference>
<proteinExistence type="inferred from homology"/>
<name>A0A366HIA3_9BACT</name>
<dbReference type="Pfam" id="PF14492">
    <property type="entry name" value="EFG_III"/>
    <property type="match status" value="1"/>
</dbReference>
<dbReference type="GO" id="GO:0005737">
    <property type="term" value="C:cytoplasm"/>
    <property type="evidence" value="ECO:0007669"/>
    <property type="project" value="UniProtKB-SubCell"/>
</dbReference>
<dbReference type="Pfam" id="PF22042">
    <property type="entry name" value="EF-G_D2"/>
    <property type="match status" value="1"/>
</dbReference>
<dbReference type="InterPro" id="IPR009000">
    <property type="entry name" value="Transl_B-barrel_sf"/>
</dbReference>
<protein>
    <recommendedName>
        <fullName evidence="7 8">Elongation factor G</fullName>
        <shortName evidence="7">EF-G</shortName>
    </recommendedName>
</protein>
<evidence type="ECO:0000256" key="4">
    <source>
        <dbReference type="ARBA" id="ARBA00022917"/>
    </source>
</evidence>
<comment type="function">
    <text evidence="6 7">Catalyzes the GTP-dependent ribosomal translocation step during translation elongation. During this step, the ribosome changes from the pre-translocational (PRE) to the post-translocational (POST) state as the newly formed A-site-bound peptidyl-tRNA and P-site-bound deacylated tRNA move to the P and E sites, respectively. Catalyzes the coordinated movement of the two tRNA molecules, the mRNA and conformational changes in the ribosome.</text>
</comment>
<dbReference type="Pfam" id="PF00009">
    <property type="entry name" value="GTP_EFTU"/>
    <property type="match status" value="1"/>
</dbReference>
<evidence type="ECO:0000256" key="3">
    <source>
        <dbReference type="ARBA" id="ARBA00022768"/>
    </source>
</evidence>
<dbReference type="InterPro" id="IPR035649">
    <property type="entry name" value="EFG_V"/>
</dbReference>
<dbReference type="InterPro" id="IPR041095">
    <property type="entry name" value="EFG_II"/>
</dbReference>
<dbReference type="InterPro" id="IPR014721">
    <property type="entry name" value="Ribsml_uS5_D2-typ_fold_subgr"/>
</dbReference>
<evidence type="ECO:0000313" key="10">
    <source>
        <dbReference type="EMBL" id="RBP42392.1"/>
    </source>
</evidence>
<evidence type="ECO:0000256" key="6">
    <source>
        <dbReference type="ARBA" id="ARBA00024731"/>
    </source>
</evidence>
<evidence type="ECO:0000256" key="8">
    <source>
        <dbReference type="NCBIfam" id="TIGR00484"/>
    </source>
</evidence>
<dbReference type="Gene3D" id="3.30.70.870">
    <property type="entry name" value="Elongation Factor G (Translational Gtpase), domain 3"/>
    <property type="match status" value="1"/>
</dbReference>
<comment type="similarity">
    <text evidence="1 7">Belongs to the TRAFAC class translation factor GTPase superfamily. Classic translation factor GTPase family. EF-G/EF-2 subfamily.</text>
</comment>
<dbReference type="Gene3D" id="3.30.230.10">
    <property type="match status" value="1"/>
</dbReference>
<dbReference type="InterPro" id="IPR000795">
    <property type="entry name" value="T_Tr_GTP-bd_dom"/>
</dbReference>
<dbReference type="InterPro" id="IPR009022">
    <property type="entry name" value="EFG_III"/>
</dbReference>
<evidence type="ECO:0000256" key="5">
    <source>
        <dbReference type="ARBA" id="ARBA00023134"/>
    </source>
</evidence>
<dbReference type="Pfam" id="PF03764">
    <property type="entry name" value="EFG_IV"/>
    <property type="match status" value="1"/>
</dbReference>
<evidence type="ECO:0000256" key="7">
    <source>
        <dbReference type="HAMAP-Rule" id="MF_00054"/>
    </source>
</evidence>
<dbReference type="PANTHER" id="PTHR43261">
    <property type="entry name" value="TRANSLATION ELONGATION FACTOR G-RELATED"/>
    <property type="match status" value="1"/>
</dbReference>
<dbReference type="PROSITE" id="PS00301">
    <property type="entry name" value="G_TR_1"/>
    <property type="match status" value="1"/>
</dbReference>
<dbReference type="Gene3D" id="3.30.70.240">
    <property type="match status" value="1"/>
</dbReference>
<gene>
    <name evidence="7" type="primary">fusA</name>
    <name evidence="10" type="ORF">DES53_10698</name>
</gene>
<keyword evidence="4 7" id="KW-0648">Protein biosynthesis</keyword>
<evidence type="ECO:0000256" key="1">
    <source>
        <dbReference type="ARBA" id="ARBA00005870"/>
    </source>
</evidence>
<dbReference type="NCBIfam" id="TIGR00231">
    <property type="entry name" value="small_GTP"/>
    <property type="match status" value="1"/>
</dbReference>
<dbReference type="SMART" id="SM00838">
    <property type="entry name" value="EFG_C"/>
    <property type="match status" value="1"/>
</dbReference>
<dbReference type="InterPro" id="IPR020568">
    <property type="entry name" value="Ribosomal_Su5_D2-typ_SF"/>
</dbReference>
<keyword evidence="7" id="KW-0963">Cytoplasm</keyword>
<dbReference type="SUPFAM" id="SSF54211">
    <property type="entry name" value="Ribosomal protein S5 domain 2-like"/>
    <property type="match status" value="1"/>
</dbReference>
<dbReference type="CDD" id="cd03713">
    <property type="entry name" value="EFG_mtEFG_C"/>
    <property type="match status" value="1"/>
</dbReference>
<evidence type="ECO:0000259" key="9">
    <source>
        <dbReference type="PROSITE" id="PS51722"/>
    </source>
</evidence>
<dbReference type="SMART" id="SM00889">
    <property type="entry name" value="EFG_IV"/>
    <property type="match status" value="1"/>
</dbReference>
<dbReference type="CDD" id="cd04088">
    <property type="entry name" value="EFG_mtEFG_II"/>
    <property type="match status" value="1"/>
</dbReference>
<feature type="domain" description="Tr-type G" evidence="9">
    <location>
        <begin position="14"/>
        <end position="302"/>
    </location>
</feature>
<dbReference type="InterPro" id="IPR005225">
    <property type="entry name" value="Small_GTP-bd"/>
</dbReference>
<dbReference type="GO" id="GO:0005525">
    <property type="term" value="F:GTP binding"/>
    <property type="evidence" value="ECO:0007669"/>
    <property type="project" value="UniProtKB-UniRule"/>
</dbReference>